<dbReference type="Gene3D" id="3.40.50.300">
    <property type="entry name" value="P-loop containing nucleotide triphosphate hydrolases"/>
    <property type="match status" value="2"/>
</dbReference>
<dbReference type="Pfam" id="PF00005">
    <property type="entry name" value="ABC_tran"/>
    <property type="match status" value="2"/>
</dbReference>
<feature type="domain" description="ABC transporter" evidence="9">
    <location>
        <begin position="6"/>
        <end position="240"/>
    </location>
</feature>
<dbReference type="GO" id="GO:0005524">
    <property type="term" value="F:ATP binding"/>
    <property type="evidence" value="ECO:0007669"/>
    <property type="project" value="UniProtKB-KW"/>
</dbReference>
<keyword evidence="8" id="KW-0472">Membrane</keyword>
<comment type="subcellular location">
    <subcellularLocation>
        <location evidence="1">Cell membrane</location>
        <topology evidence="1">Peripheral membrane protein</topology>
    </subcellularLocation>
</comment>
<dbReference type="GO" id="GO:0016887">
    <property type="term" value="F:ATP hydrolysis activity"/>
    <property type="evidence" value="ECO:0007669"/>
    <property type="project" value="InterPro"/>
</dbReference>
<dbReference type="InterPro" id="IPR003439">
    <property type="entry name" value="ABC_transporter-like_ATP-bd"/>
</dbReference>
<dbReference type="SUPFAM" id="SSF52540">
    <property type="entry name" value="P-loop containing nucleoside triphosphate hydrolases"/>
    <property type="match status" value="2"/>
</dbReference>
<evidence type="ECO:0000256" key="7">
    <source>
        <dbReference type="ARBA" id="ARBA00022967"/>
    </source>
</evidence>
<keyword evidence="6 10" id="KW-0067">ATP-binding</keyword>
<dbReference type="PANTHER" id="PTHR43790">
    <property type="entry name" value="CARBOHYDRATE TRANSPORT ATP-BINDING PROTEIN MG119-RELATED"/>
    <property type="match status" value="1"/>
</dbReference>
<dbReference type="InterPro" id="IPR050107">
    <property type="entry name" value="ABC_carbohydrate_import_ATPase"/>
</dbReference>
<keyword evidence="5" id="KW-0547">Nucleotide-binding</keyword>
<feature type="domain" description="ABC transporter" evidence="9">
    <location>
        <begin position="257"/>
        <end position="497"/>
    </location>
</feature>
<keyword evidence="7" id="KW-1278">Translocase</keyword>
<evidence type="ECO:0000256" key="5">
    <source>
        <dbReference type="ARBA" id="ARBA00022741"/>
    </source>
</evidence>
<keyword evidence="11" id="KW-1185">Reference proteome</keyword>
<evidence type="ECO:0000313" key="10">
    <source>
        <dbReference type="EMBL" id="SMC99502.1"/>
    </source>
</evidence>
<dbReference type="InterPro" id="IPR027417">
    <property type="entry name" value="P-loop_NTPase"/>
</dbReference>
<dbReference type="PROSITE" id="PS00211">
    <property type="entry name" value="ABC_TRANSPORTER_1"/>
    <property type="match status" value="1"/>
</dbReference>
<evidence type="ECO:0000256" key="4">
    <source>
        <dbReference type="ARBA" id="ARBA00022737"/>
    </source>
</evidence>
<dbReference type="RefSeq" id="WP_217805979.1">
    <property type="nucleotide sequence ID" value="NZ_CP155572.1"/>
</dbReference>
<proteinExistence type="predicted"/>
<dbReference type="FunFam" id="3.40.50.300:FF:000127">
    <property type="entry name" value="Ribose import ATP-binding protein RbsA"/>
    <property type="match status" value="1"/>
</dbReference>
<gene>
    <name evidence="10" type="ORF">SAMN04488500_11765</name>
</gene>
<dbReference type="STRING" id="112901.SAMN04488500_11765"/>
<dbReference type="SMART" id="SM00382">
    <property type="entry name" value="AAA"/>
    <property type="match status" value="1"/>
</dbReference>
<evidence type="ECO:0000256" key="3">
    <source>
        <dbReference type="ARBA" id="ARBA00022475"/>
    </source>
</evidence>
<sequence length="504" mass="54657">MAIPMVEMINVTKRFPGVIANDSVSLTINKGEIHALLGENGAGKSTLMSILTGLYQPDEGDIYLYGKKVDLRSPKGAVAYGIGMVHQHFKLIKSFTVAENITLGLRGQGGIFNKNNVEKQVGEFCQKYGLHIDPAAKVWQLTVGEQQRVEILKALFRGAEILILDEPTAVLTPQEASDLYRTLRLMARQGKAIIVISHKLSEVLEGTDAITVLRGGKSVGQTRTEMANEQLLTRMMVGKSVTVDYTKNPVVLGEKLLELDQISCLNNRGQLAIKELSLDIHEGEILGIAGVAGNGQSELAEVATGLRNLEAGRRLVKGIDLSAGGPKEFIEAGVSYVPEDRLGTGLVPGLDAVDNYVLKSYAKNGWLINWKAALAETQQAIQSFEIKIANIANPVRMMSGGNLQKLLLAREITADPRLLVVVYPMRGLDVGAMDTVRQLLLKERAAGKAILLISEELDELFALSDRLAVLHRGVLMGVVNPHEVSVEDVGLMMAGEKRVTNNAV</sequence>
<keyword evidence="3" id="KW-1003">Cell membrane</keyword>
<accession>A0A1W2DR31</accession>
<keyword evidence="4" id="KW-0677">Repeat</keyword>
<dbReference type="CDD" id="cd03215">
    <property type="entry name" value="ABC_Carb_Monos_II"/>
    <property type="match status" value="1"/>
</dbReference>
<keyword evidence="2" id="KW-0813">Transport</keyword>
<organism evidence="10 11">
    <name type="scientific">Sporomusa malonica</name>
    <dbReference type="NCBI Taxonomy" id="112901"/>
    <lineage>
        <taxon>Bacteria</taxon>
        <taxon>Bacillati</taxon>
        <taxon>Bacillota</taxon>
        <taxon>Negativicutes</taxon>
        <taxon>Selenomonadales</taxon>
        <taxon>Sporomusaceae</taxon>
        <taxon>Sporomusa</taxon>
    </lineage>
</organism>
<evidence type="ECO:0000259" key="9">
    <source>
        <dbReference type="PROSITE" id="PS50893"/>
    </source>
</evidence>
<evidence type="ECO:0000256" key="6">
    <source>
        <dbReference type="ARBA" id="ARBA00022840"/>
    </source>
</evidence>
<dbReference type="Proteomes" id="UP000192738">
    <property type="component" value="Unassembled WGS sequence"/>
</dbReference>
<evidence type="ECO:0000256" key="8">
    <source>
        <dbReference type="ARBA" id="ARBA00023136"/>
    </source>
</evidence>
<dbReference type="PANTHER" id="PTHR43790:SF4">
    <property type="entry name" value="GUANOSINE IMPORT ATP-BINDING PROTEIN NUPO"/>
    <property type="match status" value="1"/>
</dbReference>
<name>A0A1W2DR31_9FIRM</name>
<dbReference type="AlphaFoldDB" id="A0A1W2DR31"/>
<dbReference type="PROSITE" id="PS50893">
    <property type="entry name" value="ABC_TRANSPORTER_2"/>
    <property type="match status" value="2"/>
</dbReference>
<evidence type="ECO:0000256" key="2">
    <source>
        <dbReference type="ARBA" id="ARBA00022448"/>
    </source>
</evidence>
<evidence type="ECO:0000256" key="1">
    <source>
        <dbReference type="ARBA" id="ARBA00004202"/>
    </source>
</evidence>
<dbReference type="InterPro" id="IPR003593">
    <property type="entry name" value="AAA+_ATPase"/>
</dbReference>
<dbReference type="CDD" id="cd03216">
    <property type="entry name" value="ABC_Carb_Monos_I"/>
    <property type="match status" value="1"/>
</dbReference>
<dbReference type="InterPro" id="IPR017871">
    <property type="entry name" value="ABC_transporter-like_CS"/>
</dbReference>
<reference evidence="10 11" key="1">
    <citation type="submission" date="2017-04" db="EMBL/GenBank/DDBJ databases">
        <authorList>
            <person name="Afonso C.L."/>
            <person name="Miller P.J."/>
            <person name="Scott M.A."/>
            <person name="Spackman E."/>
            <person name="Goraichik I."/>
            <person name="Dimitrov K.M."/>
            <person name="Suarez D.L."/>
            <person name="Swayne D.E."/>
        </authorList>
    </citation>
    <scope>NUCLEOTIDE SEQUENCE [LARGE SCALE GENOMIC DNA]</scope>
    <source>
        <strain evidence="10 11">DSM 5090</strain>
    </source>
</reference>
<protein>
    <submittedName>
        <fullName evidence="10">Nucleoside ABC transporter ATP-binding protein</fullName>
    </submittedName>
</protein>
<dbReference type="GO" id="GO:0005886">
    <property type="term" value="C:plasma membrane"/>
    <property type="evidence" value="ECO:0007669"/>
    <property type="project" value="UniProtKB-SubCell"/>
</dbReference>
<dbReference type="EMBL" id="FWXI01000017">
    <property type="protein sequence ID" value="SMC99502.1"/>
    <property type="molecule type" value="Genomic_DNA"/>
</dbReference>
<evidence type="ECO:0000313" key="11">
    <source>
        <dbReference type="Proteomes" id="UP000192738"/>
    </source>
</evidence>